<proteinExistence type="predicted"/>
<evidence type="ECO:0000313" key="3">
    <source>
        <dbReference type="Proteomes" id="UP000320876"/>
    </source>
</evidence>
<protein>
    <submittedName>
        <fullName evidence="2">Uncharacterized protein</fullName>
    </submittedName>
</protein>
<gene>
    <name evidence="2" type="ORF">FB471_3590</name>
</gene>
<keyword evidence="1" id="KW-0812">Transmembrane</keyword>
<keyword evidence="1" id="KW-1133">Transmembrane helix</keyword>
<keyword evidence="3" id="KW-1185">Reference proteome</keyword>
<dbReference type="RefSeq" id="WP_141999587.1">
    <property type="nucleotide sequence ID" value="NZ_VFML01000001.1"/>
</dbReference>
<dbReference type="Proteomes" id="UP000320876">
    <property type="component" value="Unassembled WGS sequence"/>
</dbReference>
<keyword evidence="1" id="KW-0472">Membrane</keyword>
<feature type="transmembrane region" description="Helical" evidence="1">
    <location>
        <begin position="12"/>
        <end position="35"/>
    </location>
</feature>
<name>A0A542DL43_AMYCI</name>
<sequence length="131" mass="14406">MPAGGFPLGNVLLYLAAVAAPVAGFWLLPKLARLLGRAGRRGRRPTEPDLPPIERLAADLRRVHRSLRTLHSGAPALRRRATSQAYDALLVQACRAVEVPHRLDGELDGVEREAERLRVEEELRRAGLAIP</sequence>
<evidence type="ECO:0000256" key="1">
    <source>
        <dbReference type="SAM" id="Phobius"/>
    </source>
</evidence>
<accession>A0A542DL43</accession>
<dbReference type="OrthoDB" id="5198389at2"/>
<dbReference type="AlphaFoldDB" id="A0A542DL43"/>
<reference evidence="2 3" key="1">
    <citation type="submission" date="2019-06" db="EMBL/GenBank/DDBJ databases">
        <title>Sequencing the genomes of 1000 actinobacteria strains.</title>
        <authorList>
            <person name="Klenk H.-P."/>
        </authorList>
    </citation>
    <scope>NUCLEOTIDE SEQUENCE [LARGE SCALE GENOMIC DNA]</scope>
    <source>
        <strain evidence="2 3">DSM 45679</strain>
    </source>
</reference>
<organism evidence="2 3">
    <name type="scientific">Amycolatopsis cihanbeyliensis</name>
    <dbReference type="NCBI Taxonomy" id="1128664"/>
    <lineage>
        <taxon>Bacteria</taxon>
        <taxon>Bacillati</taxon>
        <taxon>Actinomycetota</taxon>
        <taxon>Actinomycetes</taxon>
        <taxon>Pseudonocardiales</taxon>
        <taxon>Pseudonocardiaceae</taxon>
        <taxon>Amycolatopsis</taxon>
    </lineage>
</organism>
<evidence type="ECO:0000313" key="2">
    <source>
        <dbReference type="EMBL" id="TQJ03822.1"/>
    </source>
</evidence>
<dbReference type="EMBL" id="VFML01000001">
    <property type="protein sequence ID" value="TQJ03822.1"/>
    <property type="molecule type" value="Genomic_DNA"/>
</dbReference>
<comment type="caution">
    <text evidence="2">The sequence shown here is derived from an EMBL/GenBank/DDBJ whole genome shotgun (WGS) entry which is preliminary data.</text>
</comment>